<evidence type="ECO:0000256" key="2">
    <source>
        <dbReference type="ARBA" id="ARBA00023002"/>
    </source>
</evidence>
<keyword evidence="3" id="KW-0732">Signal</keyword>
<dbReference type="InterPro" id="IPR036291">
    <property type="entry name" value="NAD(P)-bd_dom_sf"/>
</dbReference>
<name>A0A7S2Y4N4_9STRA</name>
<protein>
    <submittedName>
        <fullName evidence="4">Uncharacterized protein</fullName>
    </submittedName>
</protein>
<proteinExistence type="inferred from homology"/>
<keyword evidence="2" id="KW-0560">Oxidoreductase</keyword>
<feature type="signal peptide" evidence="3">
    <location>
        <begin position="1"/>
        <end position="26"/>
    </location>
</feature>
<evidence type="ECO:0000313" key="4">
    <source>
        <dbReference type="EMBL" id="CAD9953291.1"/>
    </source>
</evidence>
<dbReference type="PANTHER" id="PTHR24320">
    <property type="entry name" value="RETINOL DEHYDROGENASE"/>
    <property type="match status" value="1"/>
</dbReference>
<dbReference type="SUPFAM" id="SSF51735">
    <property type="entry name" value="NAD(P)-binding Rossmann-fold domains"/>
    <property type="match status" value="1"/>
</dbReference>
<evidence type="ECO:0000256" key="3">
    <source>
        <dbReference type="SAM" id="SignalP"/>
    </source>
</evidence>
<gene>
    <name evidence="4" type="ORF">APAL1065_LOCUS6332</name>
</gene>
<dbReference type="InterPro" id="IPR002347">
    <property type="entry name" value="SDR_fam"/>
</dbReference>
<dbReference type="AlphaFoldDB" id="A0A7S2Y4N4"/>
<dbReference type="Pfam" id="PF00106">
    <property type="entry name" value="adh_short"/>
    <property type="match status" value="1"/>
</dbReference>
<accession>A0A7S2Y4N4</accession>
<sequence length="324" mass="35085">MAKSLALTLTVAAICCMLVIPPPVLAMRSAALVTGASDGIGVTTAKHLAAKGFTVLLHGRNEARLAQAEATVSQFAQTKSGIQPDVYRLPAADLSSVKGCVSLAQKVQQLCDRESDLQLEVLMNNAGVYSEDHVITSDGLELTFAVNVVAPFVITSLLLPQLLAPSLSSTSKARIVIASSISQCGSIRNWDDLTYQTRPYSAHASYSESKLLDAMLTMEMSQRLVDQGLAPTQITCNCLDPGTVNTKMLLAGWGPIGIDVEDALDQTWLCTSDEVEGVTGKYYTYQQERSAARSAYDKTQRQTMWKLLSDLAPEASQMWEFDWP</sequence>
<comment type="similarity">
    <text evidence="1">Belongs to the short-chain dehydrogenases/reductases (SDR) family.</text>
</comment>
<dbReference type="PRINTS" id="PR00081">
    <property type="entry name" value="GDHRDH"/>
</dbReference>
<reference evidence="4" key="1">
    <citation type="submission" date="2021-01" db="EMBL/GenBank/DDBJ databases">
        <authorList>
            <person name="Corre E."/>
            <person name="Pelletier E."/>
            <person name="Niang G."/>
            <person name="Scheremetjew M."/>
            <person name="Finn R."/>
            <person name="Kale V."/>
            <person name="Holt S."/>
            <person name="Cochrane G."/>
            <person name="Meng A."/>
            <person name="Brown T."/>
            <person name="Cohen L."/>
        </authorList>
    </citation>
    <scope>NUCLEOTIDE SEQUENCE</scope>
    <source>
        <strain evidence="4">CCMP125</strain>
    </source>
</reference>
<dbReference type="GO" id="GO:0016491">
    <property type="term" value="F:oxidoreductase activity"/>
    <property type="evidence" value="ECO:0007669"/>
    <property type="project" value="UniProtKB-KW"/>
</dbReference>
<organism evidence="4">
    <name type="scientific">Entomoneis paludosa</name>
    <dbReference type="NCBI Taxonomy" id="265537"/>
    <lineage>
        <taxon>Eukaryota</taxon>
        <taxon>Sar</taxon>
        <taxon>Stramenopiles</taxon>
        <taxon>Ochrophyta</taxon>
        <taxon>Bacillariophyta</taxon>
        <taxon>Bacillariophyceae</taxon>
        <taxon>Bacillariophycidae</taxon>
        <taxon>Entomoneidaceae</taxon>
        <taxon>Entomoneis</taxon>
    </lineage>
</organism>
<feature type="chain" id="PRO_5031437746" evidence="3">
    <location>
        <begin position="27"/>
        <end position="324"/>
    </location>
</feature>
<dbReference type="EMBL" id="HBHT01009480">
    <property type="protein sequence ID" value="CAD9953291.1"/>
    <property type="molecule type" value="Transcribed_RNA"/>
</dbReference>
<dbReference type="Gene3D" id="3.40.50.720">
    <property type="entry name" value="NAD(P)-binding Rossmann-like Domain"/>
    <property type="match status" value="1"/>
</dbReference>
<dbReference type="PANTHER" id="PTHR24320:SF148">
    <property type="entry name" value="NAD(P)-BINDING ROSSMANN-FOLD SUPERFAMILY PROTEIN"/>
    <property type="match status" value="1"/>
</dbReference>
<evidence type="ECO:0000256" key="1">
    <source>
        <dbReference type="ARBA" id="ARBA00006484"/>
    </source>
</evidence>